<dbReference type="Proteomes" id="UP000036867">
    <property type="component" value="Unassembled WGS sequence"/>
</dbReference>
<protein>
    <submittedName>
        <fullName evidence="2">Aminoglycoside phosphotransferase</fullName>
    </submittedName>
</protein>
<proteinExistence type="predicted"/>
<dbReference type="InterPro" id="IPR002575">
    <property type="entry name" value="Aminoglycoside_PTrfase"/>
</dbReference>
<dbReference type="InterPro" id="IPR011009">
    <property type="entry name" value="Kinase-like_dom_sf"/>
</dbReference>
<dbReference type="AlphaFoldDB" id="A0A0M0LMC6"/>
<dbReference type="RefSeq" id="WP_053416028.1">
    <property type="nucleotide sequence ID" value="NZ_LILB01000001.1"/>
</dbReference>
<keyword evidence="3" id="KW-1185">Reference proteome</keyword>
<keyword evidence="2" id="KW-0808">Transferase</keyword>
<organism evidence="2 3">
    <name type="scientific">Viridibacillus arvi</name>
    <dbReference type="NCBI Taxonomy" id="263475"/>
    <lineage>
        <taxon>Bacteria</taxon>
        <taxon>Bacillati</taxon>
        <taxon>Bacillota</taxon>
        <taxon>Bacilli</taxon>
        <taxon>Bacillales</taxon>
        <taxon>Caryophanaceae</taxon>
        <taxon>Viridibacillus</taxon>
    </lineage>
</organism>
<reference evidence="3" key="1">
    <citation type="submission" date="2015-08" db="EMBL/GenBank/DDBJ databases">
        <title>Fjat-10028 dsm 16317.</title>
        <authorList>
            <person name="Liu B."/>
            <person name="Wang J."/>
            <person name="Zhu Y."/>
            <person name="Liu G."/>
            <person name="Chen Q."/>
            <person name="Chen Z."/>
            <person name="Lan J."/>
            <person name="Che J."/>
            <person name="Ge C."/>
            <person name="Shi H."/>
            <person name="Pan Z."/>
            <person name="Liu X."/>
        </authorList>
    </citation>
    <scope>NUCLEOTIDE SEQUENCE [LARGE SCALE GENOMIC DNA]</scope>
    <source>
        <strain evidence="3">DSM 16317</strain>
    </source>
</reference>
<dbReference type="Gene3D" id="3.90.1200.10">
    <property type="match status" value="1"/>
</dbReference>
<feature type="domain" description="Aminoglycoside phosphotransferase" evidence="1">
    <location>
        <begin position="6"/>
        <end position="208"/>
    </location>
</feature>
<dbReference type="STRING" id="263475.AMD00_05360"/>
<dbReference type="SUPFAM" id="SSF56112">
    <property type="entry name" value="Protein kinase-like (PK-like)"/>
    <property type="match status" value="1"/>
</dbReference>
<dbReference type="OrthoDB" id="9800774at2"/>
<dbReference type="GO" id="GO:0016740">
    <property type="term" value="F:transferase activity"/>
    <property type="evidence" value="ECO:0007669"/>
    <property type="project" value="UniProtKB-KW"/>
</dbReference>
<dbReference type="EMBL" id="LILB01000001">
    <property type="protein sequence ID" value="KOO51863.1"/>
    <property type="molecule type" value="Genomic_DNA"/>
</dbReference>
<evidence type="ECO:0000313" key="2">
    <source>
        <dbReference type="EMBL" id="KOO51863.1"/>
    </source>
</evidence>
<evidence type="ECO:0000259" key="1">
    <source>
        <dbReference type="Pfam" id="PF01636"/>
    </source>
</evidence>
<sequence>MNLGHPIASGNTAKIYLYENKIVKIFNDYLPDTESSYEANKQKYAYSCGLSVPKVLDVTKIDGKQAIIMDYIKGRTLGELISENMDQAEYYMNISIDIQQKIHMITTNSLEPMSEKLRRQIEAAHNLDKRHKADLIRKLDSITFENRLCHGDYHLYNLIMSDNKVTIIDWVDASAGDIRADIYRTFLLYSQFSSELADMYLRLYCEKSGLSKDSIFQWAPIIAGARLSENVSSEKTERLLEIINHYCPR</sequence>
<gene>
    <name evidence="2" type="ORF">AMD00_05360</name>
</gene>
<dbReference type="PATRIC" id="fig|263475.3.peg.1489"/>
<dbReference type="Pfam" id="PF01636">
    <property type="entry name" value="APH"/>
    <property type="match status" value="1"/>
</dbReference>
<name>A0A0M0LMC6_9BACL</name>
<evidence type="ECO:0000313" key="3">
    <source>
        <dbReference type="Proteomes" id="UP000036867"/>
    </source>
</evidence>
<accession>A0A0M0LMC6</accession>
<dbReference type="GeneID" id="301135530"/>
<comment type="caution">
    <text evidence="2">The sequence shown here is derived from an EMBL/GenBank/DDBJ whole genome shotgun (WGS) entry which is preliminary data.</text>
</comment>